<comment type="caution">
    <text evidence="1">The sequence shown here is derived from an EMBL/GenBank/DDBJ whole genome shotgun (WGS) entry which is preliminary data.</text>
</comment>
<reference evidence="1 3" key="1">
    <citation type="submission" date="2013-01" db="EMBL/GenBank/DDBJ databases">
        <authorList>
            <person name="Harkins D.M."/>
            <person name="Durkin A.S."/>
            <person name="Brinkac L.M."/>
            <person name="Haft D.H."/>
            <person name="Selengut J.D."/>
            <person name="Sanka R."/>
            <person name="DePew J."/>
            <person name="Purushe J."/>
            <person name="Hartskeerl R.A."/>
            <person name="Ahmed A."/>
            <person name="van der Linden H."/>
            <person name="Goris M.G.A."/>
            <person name="Vinetz J.M."/>
            <person name="Sutton G.G."/>
            <person name="Nierman W.C."/>
            <person name="Fouts D.E."/>
        </authorList>
    </citation>
    <scope>NUCLEOTIDE SEQUENCE [LARGE SCALE GENOMIC DNA]</scope>
    <source>
        <strain evidence="1 3">MAVJ 401</strain>
    </source>
</reference>
<dbReference type="Proteomes" id="UP000012106">
    <property type="component" value="Unassembled WGS sequence"/>
</dbReference>
<evidence type="ECO:0000313" key="1">
    <source>
        <dbReference type="EMBL" id="EMN22854.1"/>
    </source>
</evidence>
<proteinExistence type="predicted"/>
<gene>
    <name evidence="2" type="ORF">LEP1GSC063_1335</name>
    <name evidence="1" type="ORF">LEP1GSC063_1913</name>
</gene>
<sequence length="39" mass="4287">MQEPDCGLLLALAFLSESMGLFVSKVHPVSLNNICPFHK</sequence>
<organism evidence="1 3">
    <name type="scientific">Leptospira santarosai serovar Arenal str. MAVJ 401</name>
    <dbReference type="NCBI Taxonomy" id="1049976"/>
    <lineage>
        <taxon>Bacteria</taxon>
        <taxon>Pseudomonadati</taxon>
        <taxon>Spirochaetota</taxon>
        <taxon>Spirochaetia</taxon>
        <taxon>Leptospirales</taxon>
        <taxon>Leptospiraceae</taxon>
        <taxon>Leptospira</taxon>
    </lineage>
</organism>
<dbReference type="EMBL" id="AHMU02000022">
    <property type="protein sequence ID" value="EMN22854.1"/>
    <property type="molecule type" value="Genomic_DNA"/>
</dbReference>
<dbReference type="AlphaFoldDB" id="M6JLS5"/>
<evidence type="ECO:0000313" key="3">
    <source>
        <dbReference type="Proteomes" id="UP000012106"/>
    </source>
</evidence>
<dbReference type="EMBL" id="AHMU02000002">
    <property type="protein sequence ID" value="EMN23645.1"/>
    <property type="molecule type" value="Genomic_DNA"/>
</dbReference>
<name>M6JLS5_9LEPT</name>
<accession>M6JLS5</accession>
<evidence type="ECO:0000313" key="2">
    <source>
        <dbReference type="EMBL" id="EMN23645.1"/>
    </source>
</evidence>
<protein>
    <submittedName>
        <fullName evidence="1">Uncharacterized protein</fullName>
    </submittedName>
</protein>